<organism evidence="2 3">
    <name type="scientific">Sphagnum jensenii</name>
    <dbReference type="NCBI Taxonomy" id="128206"/>
    <lineage>
        <taxon>Eukaryota</taxon>
        <taxon>Viridiplantae</taxon>
        <taxon>Streptophyta</taxon>
        <taxon>Embryophyta</taxon>
        <taxon>Bryophyta</taxon>
        <taxon>Sphagnophytina</taxon>
        <taxon>Sphagnopsida</taxon>
        <taxon>Sphagnales</taxon>
        <taxon>Sphagnaceae</taxon>
        <taxon>Sphagnum</taxon>
    </lineage>
</organism>
<name>A0ABP1BIF6_9BRYO</name>
<accession>A0ABP1BIF6</accession>
<gene>
    <name evidence="2" type="ORF">CSSPJE1EN2_LOCUS17639</name>
</gene>
<dbReference type="EMBL" id="OZ023705">
    <property type="protein sequence ID" value="CAK9875390.1"/>
    <property type="molecule type" value="Genomic_DNA"/>
</dbReference>
<evidence type="ECO:0000313" key="3">
    <source>
        <dbReference type="Proteomes" id="UP001497522"/>
    </source>
</evidence>
<dbReference type="Proteomes" id="UP001497522">
    <property type="component" value="Chromosome 4"/>
</dbReference>
<protein>
    <submittedName>
        <fullName evidence="2">Uncharacterized protein</fullName>
    </submittedName>
</protein>
<evidence type="ECO:0000313" key="2">
    <source>
        <dbReference type="EMBL" id="CAK9875390.1"/>
    </source>
</evidence>
<reference evidence="2" key="1">
    <citation type="submission" date="2024-03" db="EMBL/GenBank/DDBJ databases">
        <authorList>
            <consortium name="ELIXIR-Norway"/>
            <consortium name="Elixir Norway"/>
        </authorList>
    </citation>
    <scope>NUCLEOTIDE SEQUENCE</scope>
</reference>
<feature type="region of interest" description="Disordered" evidence="1">
    <location>
        <begin position="22"/>
        <end position="47"/>
    </location>
</feature>
<proteinExistence type="predicted"/>
<evidence type="ECO:0000256" key="1">
    <source>
        <dbReference type="SAM" id="MobiDB-lite"/>
    </source>
</evidence>
<keyword evidence="3" id="KW-1185">Reference proteome</keyword>
<sequence length="103" mass="11292">MDFLRKFRETVVDYDHEAFVGRKTDGNENVGEGNEDARKKEEEEHDVVSIPADITTDSSPADLLEKATNNKWIVHTVGELIYQSVLGGFGDVAASPDPVAATD</sequence>